<gene>
    <name evidence="1" type="ORF">PENTCL1PPCAC_2654</name>
</gene>
<dbReference type="AlphaFoldDB" id="A0AAV5SCC4"/>
<evidence type="ECO:0000313" key="1">
    <source>
        <dbReference type="EMBL" id="GMS80479.1"/>
    </source>
</evidence>
<evidence type="ECO:0000313" key="2">
    <source>
        <dbReference type="Proteomes" id="UP001432027"/>
    </source>
</evidence>
<comment type="caution">
    <text evidence="1">The sequence shown here is derived from an EMBL/GenBank/DDBJ whole genome shotgun (WGS) entry which is preliminary data.</text>
</comment>
<name>A0AAV5SCC4_9BILA</name>
<protein>
    <submittedName>
        <fullName evidence="1">Uncharacterized protein</fullName>
    </submittedName>
</protein>
<organism evidence="1 2">
    <name type="scientific">Pristionchus entomophagus</name>
    <dbReference type="NCBI Taxonomy" id="358040"/>
    <lineage>
        <taxon>Eukaryota</taxon>
        <taxon>Metazoa</taxon>
        <taxon>Ecdysozoa</taxon>
        <taxon>Nematoda</taxon>
        <taxon>Chromadorea</taxon>
        <taxon>Rhabditida</taxon>
        <taxon>Rhabditina</taxon>
        <taxon>Diplogasteromorpha</taxon>
        <taxon>Diplogasteroidea</taxon>
        <taxon>Neodiplogasteridae</taxon>
        <taxon>Pristionchus</taxon>
    </lineage>
</organism>
<dbReference type="EMBL" id="BTSX01000001">
    <property type="protein sequence ID" value="GMS80479.1"/>
    <property type="molecule type" value="Genomic_DNA"/>
</dbReference>
<feature type="non-terminal residue" evidence="1">
    <location>
        <position position="1"/>
    </location>
</feature>
<dbReference type="Proteomes" id="UP001432027">
    <property type="component" value="Unassembled WGS sequence"/>
</dbReference>
<keyword evidence="2" id="KW-1185">Reference proteome</keyword>
<accession>A0AAV5SCC4</accession>
<proteinExistence type="predicted"/>
<reference evidence="1" key="1">
    <citation type="submission" date="2023-10" db="EMBL/GenBank/DDBJ databases">
        <title>Genome assembly of Pristionchus species.</title>
        <authorList>
            <person name="Yoshida K."/>
            <person name="Sommer R.J."/>
        </authorList>
    </citation>
    <scope>NUCLEOTIDE SEQUENCE</scope>
    <source>
        <strain evidence="1">RS0144</strain>
    </source>
</reference>
<sequence>IFYHSIIGSYCTDREGRAERAWCLFLSRSYPFEFRIAPTDFRTSSSDFSLQMSLHGENILSRTLCCYRSSMCHCRCPWPEQQRQKKREGRAISLSMIRGVLWACSHYL</sequence>